<dbReference type="STRING" id="1555241.A0A4P9X9K1"/>
<feature type="compositionally biased region" description="Pro residues" evidence="1">
    <location>
        <begin position="398"/>
        <end position="409"/>
    </location>
</feature>
<feature type="compositionally biased region" description="Pro residues" evidence="1">
    <location>
        <begin position="1"/>
        <end position="14"/>
    </location>
</feature>
<feature type="compositionally biased region" description="Basic and acidic residues" evidence="1">
    <location>
        <begin position="1339"/>
        <end position="1349"/>
    </location>
</feature>
<feature type="compositionally biased region" description="Basic residues" evidence="1">
    <location>
        <begin position="1384"/>
        <end position="1395"/>
    </location>
</feature>
<dbReference type="GO" id="GO:0032012">
    <property type="term" value="P:regulation of ARF protein signal transduction"/>
    <property type="evidence" value="ECO:0007669"/>
    <property type="project" value="InterPro"/>
</dbReference>
<dbReference type="Pfam" id="PF01369">
    <property type="entry name" value="Sec7"/>
    <property type="match status" value="1"/>
</dbReference>
<gene>
    <name evidence="3" type="ORF">CXG81DRAFT_18258</name>
</gene>
<evidence type="ECO:0000256" key="1">
    <source>
        <dbReference type="SAM" id="MobiDB-lite"/>
    </source>
</evidence>
<feature type="region of interest" description="Disordered" evidence="1">
    <location>
        <begin position="63"/>
        <end position="136"/>
    </location>
</feature>
<feature type="region of interest" description="Disordered" evidence="1">
    <location>
        <begin position="158"/>
        <end position="541"/>
    </location>
</feature>
<feature type="compositionally biased region" description="Low complexity" evidence="1">
    <location>
        <begin position="1421"/>
        <end position="1436"/>
    </location>
</feature>
<feature type="compositionally biased region" description="Pro residues" evidence="1">
    <location>
        <begin position="1049"/>
        <end position="1066"/>
    </location>
</feature>
<dbReference type="InterPro" id="IPR011993">
    <property type="entry name" value="PH-like_dom_sf"/>
</dbReference>
<dbReference type="SUPFAM" id="SSF48425">
    <property type="entry name" value="Sec7 domain"/>
    <property type="match status" value="1"/>
</dbReference>
<dbReference type="Gene3D" id="2.30.29.30">
    <property type="entry name" value="Pleckstrin-homology domain (PH domain)/Phosphotyrosine-binding domain (PTB)"/>
    <property type="match status" value="1"/>
</dbReference>
<proteinExistence type="predicted"/>
<name>A0A4P9X9K1_9FUNG</name>
<feature type="compositionally biased region" description="Low complexity" evidence="1">
    <location>
        <begin position="202"/>
        <end position="217"/>
    </location>
</feature>
<keyword evidence="4" id="KW-1185">Reference proteome</keyword>
<feature type="compositionally biased region" description="Low complexity" evidence="1">
    <location>
        <begin position="410"/>
        <end position="432"/>
    </location>
</feature>
<feature type="compositionally biased region" description="Low complexity" evidence="1">
    <location>
        <begin position="1037"/>
        <end position="1048"/>
    </location>
</feature>
<feature type="compositionally biased region" description="Low complexity" evidence="1">
    <location>
        <begin position="731"/>
        <end position="744"/>
    </location>
</feature>
<organism evidence="3 4">
    <name type="scientific">Caulochytrium protostelioides</name>
    <dbReference type="NCBI Taxonomy" id="1555241"/>
    <lineage>
        <taxon>Eukaryota</taxon>
        <taxon>Fungi</taxon>
        <taxon>Fungi incertae sedis</taxon>
        <taxon>Chytridiomycota</taxon>
        <taxon>Chytridiomycota incertae sedis</taxon>
        <taxon>Chytridiomycetes</taxon>
        <taxon>Caulochytriales</taxon>
        <taxon>Caulochytriaceae</taxon>
        <taxon>Caulochytrium</taxon>
    </lineage>
</organism>
<feature type="compositionally biased region" description="Low complexity" evidence="1">
    <location>
        <begin position="83"/>
        <end position="103"/>
    </location>
</feature>
<feature type="compositionally biased region" description="Low complexity" evidence="1">
    <location>
        <begin position="1502"/>
        <end position="1512"/>
    </location>
</feature>
<feature type="compositionally biased region" description="Low complexity" evidence="1">
    <location>
        <begin position="286"/>
        <end position="306"/>
    </location>
</feature>
<feature type="compositionally biased region" description="Pro residues" evidence="1">
    <location>
        <begin position="1218"/>
        <end position="1227"/>
    </location>
</feature>
<feature type="compositionally biased region" description="Acidic residues" evidence="1">
    <location>
        <begin position="1548"/>
        <end position="1560"/>
    </location>
</feature>
<feature type="region of interest" description="Disordered" evidence="1">
    <location>
        <begin position="1212"/>
        <end position="1248"/>
    </location>
</feature>
<evidence type="ECO:0000259" key="2">
    <source>
        <dbReference type="Pfam" id="PF01369"/>
    </source>
</evidence>
<reference evidence="4" key="1">
    <citation type="journal article" date="2018" name="Nat. Microbiol.">
        <title>Leveraging single-cell genomics to expand the fungal tree of life.</title>
        <authorList>
            <person name="Ahrendt S.R."/>
            <person name="Quandt C.A."/>
            <person name="Ciobanu D."/>
            <person name="Clum A."/>
            <person name="Salamov A."/>
            <person name="Andreopoulos B."/>
            <person name="Cheng J.F."/>
            <person name="Woyke T."/>
            <person name="Pelin A."/>
            <person name="Henrissat B."/>
            <person name="Reynolds N.K."/>
            <person name="Benny G.L."/>
            <person name="Smith M.E."/>
            <person name="James T.Y."/>
            <person name="Grigoriev I.V."/>
        </authorList>
    </citation>
    <scope>NUCLEOTIDE SEQUENCE [LARGE SCALE GENOMIC DNA]</scope>
    <source>
        <strain evidence="4">ATCC 52028</strain>
    </source>
</reference>
<feature type="compositionally biased region" description="Low complexity" evidence="1">
    <location>
        <begin position="352"/>
        <end position="367"/>
    </location>
</feature>
<feature type="compositionally biased region" description="Basic residues" evidence="1">
    <location>
        <begin position="471"/>
        <end position="482"/>
    </location>
</feature>
<feature type="region of interest" description="Disordered" evidence="1">
    <location>
        <begin position="1030"/>
        <end position="1100"/>
    </location>
</feature>
<dbReference type="EMBL" id="ML014154">
    <property type="protein sequence ID" value="RKP02023.1"/>
    <property type="molecule type" value="Genomic_DNA"/>
</dbReference>
<sequence>MPSPPPPPSPPWPAARPSARAVQRDVPDVDAADGVDNAAAAAAARPAIPPAKRTVLFSPVAALISPSPDEAPATRVPTRSGADRAPSAPGSPASSSSSSASSSSPPPPPPPRSTRSTQSTRSTSAQAAPYPIMTAQPPAFYETAPADALASRWSITPALPARRGCPADDADDAGGSDRVDASPSPSPSPSTPPRRAARRLFLDAPALAPRLPLSGPRVRPRPRPPSDPVPRGSGGRAVTTGSHAPPAPRPPFLAHRPASQSASTSPRPWRAALPTPAGLAMPTPTPDAAPDAAPVGPAGPIVPAVVLSSGSDPSQPASAAALGDETSTASARDAGGLRTPLLRSGVSTAPIGSLMSSLGGSPASSSAHRLDEDETTTLLDKTTRHLTRQALRRSASNPSPPSPPSPLRAPHPSSFAPSVAAAAAAAAGATARRPQRPRRRWGPGSASGAAAVPRLEDVDEDEGYASPRQATHGRRDRRRSSHARGDDADADANAGANADDDDDDHDNETGDGGGDDDDNDLDDDDDDATTTSSVSHHLPVPRAAPSLAEQRQAQLLATLFRVGQPRATLRRSARDGMQCFRIGHRVTTERQHGHRGLPHVERQLTSADPLAEDTLSINGRQFLCHGQAWQVITTSTVKARYLFLFNDVLIIAKEMAPTPEQSAAAGAAPAPPATVTSTATAMAIGTDPAYRGSVAPPPHAHEAGAAGPGGPRRHHTLPALRSTPPPPPPSSTSLSPPSPTSAAPLAEPRYQIKAVIDLSQTQVILREEKPYLFDDLSHPLIQNAVKRFSSNPDKAIRYLVAKRVLPPSPDAVAHFLHVTAALSPVQKARFLGNPENAATLVAYVEMMTLDPNALVTVRLFVRFIDVTQADTRTTLLRALAVRYVACFHSPARRVSRALTASTAAPVEPDPEPAKPGFQFTDTRAAVKTILDCFECLVLWNAALKVYAKNRQASHAAAKTNAPPREHILAPHFQQIFSSLLRNPRMTPAIEDQLQHMAAAIVSWPIQSASVADLTGVSKVPVHVTVEDPHAAGRTGYAATPRPSASHAAAPPPSTSHAPPPPLPPSVPGQALASRGPSDHRETIPAPAPTPTPSGFAPSIGPDAVPFPARLTIKVPSPWIALRIPKPDSHFRIHLYGTDLTCQPAMLSFTASATARFRIRTTAVGRKLLMFHYEGSNSGTYGLLPPRSIASEPAFMRHTFQINVYDGNSAHDAATATALPPPPAPPSLGPLGSSASAAASQSRHAARAAELPSSRKKYLFAVGDAPVRRAWLDALDNAVVSFKSSRSGHMDVLSSRYRHRYATSSIPATATTATATTAAPMTAVPAMATASSAATTPVDNADRLLGDRRGPAASVTEASAADASPTPTPTTDTAAALDSPATSLGRHHHRHRHRHGSASTSSQHHHHHHHHHHSARRHGSHRAATPGPGDAATPGAAEPRHAPSVRSMASEAENSVEPPALRRGSSTLRAGPAVLAPATASTPGPDATTPTVLTGPGAVRLQASPTDTAAATSDGERADARPAPRGRWHGHRYGSSGPGDRGDRPTADGDAEADGDADGESDGGTWSDASDNDALMDRVATRVLREFILPTHGSPLTGPALIETVMKAAMLPVALGFLQDAIQTHLRSDARSAGLAAPGSLL</sequence>
<feature type="region of interest" description="Disordered" evidence="1">
    <location>
        <begin position="1"/>
        <end position="33"/>
    </location>
</feature>
<feature type="compositionally biased region" description="Low complexity" evidence="1">
    <location>
        <begin position="442"/>
        <end position="453"/>
    </location>
</feature>
<feature type="region of interest" description="Disordered" evidence="1">
    <location>
        <begin position="688"/>
        <end position="744"/>
    </location>
</feature>
<feature type="compositionally biased region" description="Low complexity" evidence="1">
    <location>
        <begin position="113"/>
        <end position="129"/>
    </location>
</feature>
<feature type="compositionally biased region" description="Basic residues" evidence="1">
    <location>
        <begin position="1402"/>
        <end position="1420"/>
    </location>
</feature>
<evidence type="ECO:0000313" key="4">
    <source>
        <dbReference type="Proteomes" id="UP000274922"/>
    </source>
</evidence>
<feature type="compositionally biased region" description="Polar residues" evidence="1">
    <location>
        <begin position="308"/>
        <end position="317"/>
    </location>
</feature>
<feature type="domain" description="SEC7" evidence="2">
    <location>
        <begin position="779"/>
        <end position="886"/>
    </location>
</feature>
<feature type="compositionally biased region" description="Low complexity" evidence="1">
    <location>
        <begin position="1351"/>
        <end position="1383"/>
    </location>
</feature>
<dbReference type="InterPro" id="IPR000904">
    <property type="entry name" value="Sec7_dom"/>
</dbReference>
<feature type="region of interest" description="Disordered" evidence="1">
    <location>
        <begin position="1329"/>
        <end position="1571"/>
    </location>
</feature>
<feature type="compositionally biased region" description="Low complexity" evidence="1">
    <location>
        <begin position="1228"/>
        <end position="1242"/>
    </location>
</feature>
<protein>
    <recommendedName>
        <fullName evidence="2">SEC7 domain-containing protein</fullName>
    </recommendedName>
</protein>
<dbReference type="InterPro" id="IPR035999">
    <property type="entry name" value="Sec7_dom_sf"/>
</dbReference>
<dbReference type="Gene3D" id="1.10.220.20">
    <property type="match status" value="1"/>
</dbReference>
<evidence type="ECO:0000313" key="3">
    <source>
        <dbReference type="EMBL" id="RKP02023.1"/>
    </source>
</evidence>
<accession>A0A4P9X9K1</accession>
<dbReference type="Proteomes" id="UP000274922">
    <property type="component" value="Unassembled WGS sequence"/>
</dbReference>
<dbReference type="OrthoDB" id="430364at2759"/>
<feature type="compositionally biased region" description="Acidic residues" evidence="1">
    <location>
        <begin position="513"/>
        <end position="528"/>
    </location>
</feature>
<dbReference type="GO" id="GO:0005085">
    <property type="term" value="F:guanyl-nucleotide exchange factor activity"/>
    <property type="evidence" value="ECO:0007669"/>
    <property type="project" value="InterPro"/>
</dbReference>